<dbReference type="GO" id="GO:1902282">
    <property type="term" value="F:voltage-gated potassium channel activity involved in ventricular cardiac muscle cell action potential repolarization"/>
    <property type="evidence" value="ECO:0007669"/>
    <property type="project" value="TreeGrafter"/>
</dbReference>
<dbReference type="Proteomes" id="UP000694620">
    <property type="component" value="Chromosome 12"/>
</dbReference>
<dbReference type="AlphaFoldDB" id="A0A8C4SPC1"/>
<protein>
    <recommendedName>
        <fullName evidence="9">Potassium voltage-gated channel subfamily E member 2</fullName>
    </recommendedName>
</protein>
<proteinExistence type="inferred from homology"/>
<organism evidence="7 8">
    <name type="scientific">Erpetoichthys calabaricus</name>
    <name type="common">Rope fish</name>
    <name type="synonym">Calamoichthys calabaricus</name>
    <dbReference type="NCBI Taxonomy" id="27687"/>
    <lineage>
        <taxon>Eukaryota</taxon>
        <taxon>Metazoa</taxon>
        <taxon>Chordata</taxon>
        <taxon>Craniata</taxon>
        <taxon>Vertebrata</taxon>
        <taxon>Euteleostomi</taxon>
        <taxon>Actinopterygii</taxon>
        <taxon>Polypteriformes</taxon>
        <taxon>Polypteridae</taxon>
        <taxon>Erpetoichthys</taxon>
    </lineage>
</organism>
<keyword evidence="4 6" id="KW-1133">Transmembrane helix</keyword>
<evidence type="ECO:0000256" key="2">
    <source>
        <dbReference type="ARBA" id="ARBA00005688"/>
    </source>
</evidence>
<comment type="similarity">
    <text evidence="2">Belongs to the potassium channel KCNE family.</text>
</comment>
<evidence type="ECO:0000313" key="8">
    <source>
        <dbReference type="Proteomes" id="UP000694620"/>
    </source>
</evidence>
<keyword evidence="3 6" id="KW-0812">Transmembrane</keyword>
<dbReference type="GO" id="GO:0008076">
    <property type="term" value="C:voltage-gated potassium channel complex"/>
    <property type="evidence" value="ECO:0007669"/>
    <property type="project" value="TreeGrafter"/>
</dbReference>
<dbReference type="Pfam" id="PF02060">
    <property type="entry name" value="ISK_Channel"/>
    <property type="match status" value="1"/>
</dbReference>
<dbReference type="PANTHER" id="PTHR15282">
    <property type="entry name" value="POTASSIUM VOLTAGE-GATED CHANNEL SUBFAMILY E MEMBER 1, 3"/>
    <property type="match status" value="1"/>
</dbReference>
<feature type="transmembrane region" description="Helical" evidence="6">
    <location>
        <begin position="34"/>
        <end position="57"/>
    </location>
</feature>
<dbReference type="GO" id="GO:0005251">
    <property type="term" value="F:delayed rectifier potassium channel activity"/>
    <property type="evidence" value="ECO:0007669"/>
    <property type="project" value="TreeGrafter"/>
</dbReference>
<dbReference type="PANTHER" id="PTHR15282:SF7">
    <property type="entry name" value="POTASSIUM VOLTAGE-GATED CHANNEL SUBFAMILY E REGULATORY BETA SUBUNIT 5"/>
    <property type="match status" value="1"/>
</dbReference>
<dbReference type="InterPro" id="IPR000369">
    <property type="entry name" value="K_chnl_KCNE"/>
</dbReference>
<keyword evidence="5 6" id="KW-0472">Membrane</keyword>
<dbReference type="GO" id="GO:0086091">
    <property type="term" value="P:regulation of heart rate by cardiac conduction"/>
    <property type="evidence" value="ECO:0007669"/>
    <property type="project" value="TreeGrafter"/>
</dbReference>
<evidence type="ECO:0000256" key="1">
    <source>
        <dbReference type="ARBA" id="ARBA00004167"/>
    </source>
</evidence>
<dbReference type="GO" id="GO:0015459">
    <property type="term" value="F:potassium channel regulator activity"/>
    <property type="evidence" value="ECO:0007669"/>
    <property type="project" value="TreeGrafter"/>
</dbReference>
<dbReference type="GeneTree" id="ENSGT00980000201886"/>
<evidence type="ECO:0000256" key="6">
    <source>
        <dbReference type="SAM" id="Phobius"/>
    </source>
</evidence>
<evidence type="ECO:0000256" key="3">
    <source>
        <dbReference type="ARBA" id="ARBA00022692"/>
    </source>
</evidence>
<comment type="subcellular location">
    <subcellularLocation>
        <location evidence="1">Membrane</location>
        <topology evidence="1">Single-pass membrane protein</topology>
    </subcellularLocation>
</comment>
<name>A0A8C4SPC1_ERPCA</name>
<sequence>TLLSSSTQNMLQGDRNVFFPLHTRTSSADKEKNAHLFIIVIVVFYAAIAMALLLAYIKSRKLENKNDPYHIYIKKNWNVAEGARALESDRDSVEIEAPPLRPVNK</sequence>
<dbReference type="GO" id="GO:0060307">
    <property type="term" value="P:regulation of ventricular cardiac muscle cell membrane repolarization"/>
    <property type="evidence" value="ECO:0007669"/>
    <property type="project" value="TreeGrafter"/>
</dbReference>
<dbReference type="Ensembl" id="ENSECRT00000019988.1">
    <property type="protein sequence ID" value="ENSECRP00000019592.1"/>
    <property type="gene ID" value="ENSECRG00000013094.1"/>
</dbReference>
<dbReference type="GO" id="GO:0044325">
    <property type="term" value="F:transmembrane transporter binding"/>
    <property type="evidence" value="ECO:0007669"/>
    <property type="project" value="TreeGrafter"/>
</dbReference>
<reference evidence="7" key="2">
    <citation type="submission" date="2025-08" db="UniProtKB">
        <authorList>
            <consortium name="Ensembl"/>
        </authorList>
    </citation>
    <scope>IDENTIFICATION</scope>
</reference>
<evidence type="ECO:0000313" key="7">
    <source>
        <dbReference type="Ensembl" id="ENSECRP00000019592.1"/>
    </source>
</evidence>
<reference evidence="7" key="3">
    <citation type="submission" date="2025-09" db="UniProtKB">
        <authorList>
            <consortium name="Ensembl"/>
        </authorList>
    </citation>
    <scope>IDENTIFICATION</scope>
</reference>
<evidence type="ECO:0000256" key="5">
    <source>
        <dbReference type="ARBA" id="ARBA00023136"/>
    </source>
</evidence>
<dbReference type="GO" id="GO:0097623">
    <property type="term" value="P:potassium ion export across plasma membrane"/>
    <property type="evidence" value="ECO:0007669"/>
    <property type="project" value="TreeGrafter"/>
</dbReference>
<reference evidence="7" key="1">
    <citation type="submission" date="2021-06" db="EMBL/GenBank/DDBJ databases">
        <authorList>
            <consortium name="Wellcome Sanger Institute Data Sharing"/>
        </authorList>
    </citation>
    <scope>NUCLEOTIDE SEQUENCE [LARGE SCALE GENOMIC DNA]</scope>
</reference>
<evidence type="ECO:0000256" key="4">
    <source>
        <dbReference type="ARBA" id="ARBA00022989"/>
    </source>
</evidence>
<keyword evidence="8" id="KW-1185">Reference proteome</keyword>
<accession>A0A8C4SPC1</accession>
<evidence type="ECO:0008006" key="9">
    <source>
        <dbReference type="Google" id="ProtNLM"/>
    </source>
</evidence>